<dbReference type="Pfam" id="PF20306">
    <property type="entry name" value="Sp-DndD"/>
    <property type="match status" value="1"/>
</dbReference>
<dbReference type="Proteomes" id="UP001269400">
    <property type="component" value="Unassembled WGS sequence"/>
</dbReference>
<sequence>MKEVKRKELELLARVCKQNDIPLKLASQLIRSAEKLSYENVSQSVRTKEYQDLIDFHTKNN</sequence>
<dbReference type="RefSeq" id="WP_195696806.1">
    <property type="nucleotide sequence ID" value="NZ_JAPTGD010000001.1"/>
</dbReference>
<dbReference type="EMBL" id="JAPTGD010000001">
    <property type="protein sequence ID" value="MDU9691115.1"/>
    <property type="molecule type" value="Genomic_DNA"/>
</dbReference>
<gene>
    <name evidence="1" type="ORF">O0Q50_08050</name>
</gene>
<evidence type="ECO:0000313" key="2">
    <source>
        <dbReference type="Proteomes" id="UP001269400"/>
    </source>
</evidence>
<name>A0AAX6N6K0_PRIAR</name>
<organism evidence="1 2">
    <name type="scientific">Priestia aryabhattai</name>
    <name type="common">Bacillus aryabhattai</name>
    <dbReference type="NCBI Taxonomy" id="412384"/>
    <lineage>
        <taxon>Bacteria</taxon>
        <taxon>Bacillati</taxon>
        <taxon>Bacillota</taxon>
        <taxon>Bacilli</taxon>
        <taxon>Bacillales</taxon>
        <taxon>Bacillaceae</taxon>
        <taxon>Priestia</taxon>
    </lineage>
</organism>
<reference evidence="1" key="1">
    <citation type="journal article" date="2022" name="J Environ Chem Eng">
        <title>Biodegradation of petroleum oil using a constructed nonpathogenic and heavy metal-tolerant bacterial consortium isolated from marine sponges.</title>
        <authorList>
            <person name="Dechsakulwatana C."/>
            <person name="Rungsihiranrut A."/>
            <person name="Muangchinda C."/>
            <person name="Ningthoujam R."/>
            <person name="Klankeo P."/>
            <person name="Pinyakong O."/>
        </authorList>
    </citation>
    <scope>NUCLEOTIDE SEQUENCE</scope>
    <source>
        <strain evidence="1">TL01-2</strain>
    </source>
</reference>
<protein>
    <submittedName>
        <fullName evidence="1">Uncharacterized protein</fullName>
    </submittedName>
</protein>
<dbReference type="InterPro" id="IPR046882">
    <property type="entry name" value="Sp-DndD"/>
</dbReference>
<reference evidence="1" key="2">
    <citation type="submission" date="2022-12" db="EMBL/GenBank/DDBJ databases">
        <authorList>
            <person name="Dechsakulwatana C."/>
            <person name="Rungsihiranrut A."/>
            <person name="Muangchinda C."/>
            <person name="Ningthoujam R."/>
            <person name="Klankeo P."/>
            <person name="Pinyakong O."/>
        </authorList>
    </citation>
    <scope>NUCLEOTIDE SEQUENCE</scope>
    <source>
        <strain evidence="1">TL01-2</strain>
    </source>
</reference>
<accession>A0AAX6N6K0</accession>
<comment type="caution">
    <text evidence="1">The sequence shown here is derived from an EMBL/GenBank/DDBJ whole genome shotgun (WGS) entry which is preliminary data.</text>
</comment>
<proteinExistence type="predicted"/>
<dbReference type="AlphaFoldDB" id="A0AAX6N6K0"/>
<evidence type="ECO:0000313" key="1">
    <source>
        <dbReference type="EMBL" id="MDU9691115.1"/>
    </source>
</evidence>